<dbReference type="Proteomes" id="UP001162501">
    <property type="component" value="Chromosome 7"/>
</dbReference>
<name>A0ACB0FJG3_RANTA</name>
<organism evidence="1 2">
    <name type="scientific">Rangifer tarandus platyrhynchus</name>
    <name type="common">Svalbard reindeer</name>
    <dbReference type="NCBI Taxonomy" id="3082113"/>
    <lineage>
        <taxon>Eukaryota</taxon>
        <taxon>Metazoa</taxon>
        <taxon>Chordata</taxon>
        <taxon>Craniata</taxon>
        <taxon>Vertebrata</taxon>
        <taxon>Euteleostomi</taxon>
        <taxon>Mammalia</taxon>
        <taxon>Eutheria</taxon>
        <taxon>Laurasiatheria</taxon>
        <taxon>Artiodactyla</taxon>
        <taxon>Ruminantia</taxon>
        <taxon>Pecora</taxon>
        <taxon>Cervidae</taxon>
        <taxon>Odocoileinae</taxon>
        <taxon>Rangifer</taxon>
    </lineage>
</organism>
<gene>
    <name evidence="1" type="ORF">MRATA1EN3_LOCUS23374</name>
</gene>
<accession>A0ACB0FJG3</accession>
<sequence>MPAVLLKRTSSTPPLFLGTMTNRRSSGTVASLGASPSQGAAQGAGRGDWPARRPGLSKASSEWMAEWTRVRAPELPGTCSSQLG</sequence>
<evidence type="ECO:0000313" key="1">
    <source>
        <dbReference type="EMBL" id="CAI9712161.1"/>
    </source>
</evidence>
<dbReference type="EMBL" id="OX596091">
    <property type="protein sequence ID" value="CAI9712161.1"/>
    <property type="molecule type" value="Genomic_DNA"/>
</dbReference>
<protein>
    <submittedName>
        <fullName evidence="1">Uncharacterized protein</fullName>
    </submittedName>
</protein>
<proteinExistence type="predicted"/>
<evidence type="ECO:0000313" key="2">
    <source>
        <dbReference type="Proteomes" id="UP001162501"/>
    </source>
</evidence>
<reference evidence="1" key="1">
    <citation type="submission" date="2023-05" db="EMBL/GenBank/DDBJ databases">
        <authorList>
            <consortium name="ELIXIR-Norway"/>
        </authorList>
    </citation>
    <scope>NUCLEOTIDE SEQUENCE</scope>
</reference>